<dbReference type="GO" id="GO:0005576">
    <property type="term" value="C:extracellular region"/>
    <property type="evidence" value="ECO:0007669"/>
    <property type="project" value="UniProtKB-SubCell"/>
</dbReference>
<evidence type="ECO:0000256" key="4">
    <source>
        <dbReference type="ARBA" id="ARBA00022525"/>
    </source>
</evidence>
<evidence type="ECO:0000259" key="6">
    <source>
        <dbReference type="PROSITE" id="PS50035"/>
    </source>
</evidence>
<dbReference type="Pfam" id="PF13091">
    <property type="entry name" value="PLDc_2"/>
    <property type="match status" value="1"/>
</dbReference>
<comment type="function">
    <text evidence="1">Could be a virulence factor.</text>
</comment>
<evidence type="ECO:0000313" key="7">
    <source>
        <dbReference type="EMBL" id="UOK73951.1"/>
    </source>
</evidence>
<accession>A0A9E7A0X0</accession>
<dbReference type="RefSeq" id="WP_244451518.1">
    <property type="nucleotide sequence ID" value="NZ_CP083243.1"/>
</dbReference>
<dbReference type="SUPFAM" id="SSF46785">
    <property type="entry name" value="Winged helix' DNA-binding domain"/>
    <property type="match status" value="1"/>
</dbReference>
<evidence type="ECO:0000256" key="2">
    <source>
        <dbReference type="ARBA" id="ARBA00004613"/>
    </source>
</evidence>
<dbReference type="Gene3D" id="3.30.870.10">
    <property type="entry name" value="Endonuclease Chain A"/>
    <property type="match status" value="2"/>
</dbReference>
<dbReference type="EMBL" id="CP083243">
    <property type="protein sequence ID" value="UOK73951.1"/>
    <property type="molecule type" value="Genomic_DNA"/>
</dbReference>
<dbReference type="GO" id="GO:0030572">
    <property type="term" value="F:phosphatidyltransferase activity"/>
    <property type="evidence" value="ECO:0007669"/>
    <property type="project" value="UniProtKB-ARBA"/>
</dbReference>
<evidence type="ECO:0000256" key="3">
    <source>
        <dbReference type="ARBA" id="ARBA00018392"/>
    </source>
</evidence>
<reference evidence="7" key="1">
    <citation type="submission" date="2021-09" db="EMBL/GenBank/DDBJ databases">
        <title>Network and meta-omics reveal the key degrader and cooperation patterns in an efficient 1,4-dioxane-degrading microbial community.</title>
        <authorList>
            <person name="Dai C."/>
        </authorList>
    </citation>
    <scope>NUCLEOTIDE SEQUENCE</scope>
    <source>
        <strain evidence="7">ZM13</strain>
        <plasmid evidence="7">pD</plasmid>
    </source>
</reference>
<protein>
    <recommendedName>
        <fullName evidence="3">Phospholipase D</fullName>
    </recommendedName>
    <alternativeName>
        <fullName evidence="5">Choline phosphatase</fullName>
    </alternativeName>
</protein>
<dbReference type="InterPro" id="IPR036390">
    <property type="entry name" value="WH_DNA-bd_sf"/>
</dbReference>
<dbReference type="SUPFAM" id="SSF56024">
    <property type="entry name" value="Phospholipase D/nuclease"/>
    <property type="match status" value="2"/>
</dbReference>
<organism evidence="7 8">
    <name type="scientific">Ancylobacter polymorphus</name>
    <dbReference type="NCBI Taxonomy" id="223390"/>
    <lineage>
        <taxon>Bacteria</taxon>
        <taxon>Pseudomonadati</taxon>
        <taxon>Pseudomonadota</taxon>
        <taxon>Alphaproteobacteria</taxon>
        <taxon>Hyphomicrobiales</taxon>
        <taxon>Xanthobacteraceae</taxon>
        <taxon>Ancylobacter</taxon>
    </lineage>
</organism>
<proteinExistence type="predicted"/>
<dbReference type="InterPro" id="IPR025202">
    <property type="entry name" value="PLD-like_dom"/>
</dbReference>
<name>A0A9E7A0X0_9HYPH</name>
<dbReference type="PANTHER" id="PTHR21248">
    <property type="entry name" value="CARDIOLIPIN SYNTHASE"/>
    <property type="match status" value="1"/>
</dbReference>
<gene>
    <name evidence="7" type="ORF">K9D25_24510</name>
</gene>
<dbReference type="KEGG" id="apol:K9D25_24510"/>
<evidence type="ECO:0000256" key="1">
    <source>
        <dbReference type="ARBA" id="ARBA00003145"/>
    </source>
</evidence>
<dbReference type="Proteomes" id="UP000831684">
    <property type="component" value="Plasmid pD"/>
</dbReference>
<evidence type="ECO:0000313" key="8">
    <source>
        <dbReference type="Proteomes" id="UP000831684"/>
    </source>
</evidence>
<dbReference type="InterPro" id="IPR001736">
    <property type="entry name" value="PLipase_D/transphosphatidylase"/>
</dbReference>
<dbReference type="PANTHER" id="PTHR21248:SF22">
    <property type="entry name" value="PHOSPHOLIPASE D"/>
    <property type="match status" value="1"/>
</dbReference>
<keyword evidence="4" id="KW-0964">Secreted</keyword>
<comment type="subcellular location">
    <subcellularLocation>
        <location evidence="2">Secreted</location>
    </subcellularLocation>
</comment>
<dbReference type="PROSITE" id="PS50035">
    <property type="entry name" value="PLD"/>
    <property type="match status" value="1"/>
</dbReference>
<keyword evidence="7" id="KW-0614">Plasmid</keyword>
<dbReference type="GO" id="GO:0032049">
    <property type="term" value="P:cardiolipin biosynthetic process"/>
    <property type="evidence" value="ECO:0007669"/>
    <property type="project" value="UniProtKB-ARBA"/>
</dbReference>
<feature type="domain" description="PLD phosphodiesterase" evidence="6">
    <location>
        <begin position="346"/>
        <end position="378"/>
    </location>
</feature>
<sequence length="591" mass="64748">MSLVRVAIPVLQGRRKFHYDKGRPWTVLEQLLLSELDRGPTSVHALKERACIPERVIIEALIRLMRAGWVEMMQSPTAVQFQITPEGRVVKEYEQLPTAPRRLSRNMTFVIDQITGTLFRSRDLPFIHEHVVAKREEQGEAIIRIERPSRQLNEELRPLVDALFQSDEKFVGIDPYGNRLAKRWALVPVRDGQPEGLSPRTPPGLIDEIKKAAAAVSTKGNGGHQRMYTAAQLIGPETAQAVPPTRKIAFTTNDLIAGGPEHEAALKGAIGRARHRVLIHSTFVSAPRFAALLPDLRKAIALGVKVDILWGQDKNTDERRSTAKVVQQLRAELEAEGLDGLTIHPFSTGSHAKIVLADDGTPDKVIALVGSCNWLYSGFSSFEVSVRLRDFQLVADVIDQVAELSRGGNGHWTNLTSDLVAQAVHLRSLKSPSEGKASVCVLLGSSHAEVVREARDSADKTLVIASHRFAGAAKSLILAPVFAASKRARDLDVRLFYGEDSGAITATDIAGLTNEAAKVGVRIRPVHRPRLHAKFLTWDDDVAVITSQNWLSADSTDDNPRQEIGICVRSPGVGRILMERFDAATLAAGGG</sequence>
<evidence type="ECO:0000256" key="5">
    <source>
        <dbReference type="ARBA" id="ARBA00029594"/>
    </source>
</evidence>
<geneLocation type="plasmid" evidence="7 8">
    <name>pD</name>
</geneLocation>
<dbReference type="CDD" id="cd09133">
    <property type="entry name" value="PLDc_unchar5"/>
    <property type="match status" value="1"/>
</dbReference>
<dbReference type="AlphaFoldDB" id="A0A9E7A0X0"/>